<dbReference type="EMBL" id="VOFY01000014">
    <property type="protein sequence ID" value="KAA8585976.1"/>
    <property type="molecule type" value="Genomic_DNA"/>
</dbReference>
<evidence type="ECO:0000313" key="2">
    <source>
        <dbReference type="Proteomes" id="UP000327493"/>
    </source>
</evidence>
<protein>
    <submittedName>
        <fullName evidence="1">Uncharacterized protein</fullName>
    </submittedName>
</protein>
<accession>A0A5J5CZ91</accession>
<dbReference type="AlphaFoldDB" id="A0A5J5CZ91"/>
<dbReference type="Proteomes" id="UP000327493">
    <property type="component" value="Chromosome 14"/>
</dbReference>
<sequence length="98" mass="11157">MDLETRGHSNKEINVKNFTSIHVKNSPSSGQICSLVYFSLKRFINDSCIWQGLYISLSCGVYGLSKWAHLLFHTQKQLSLNVLDYNSACLHSLLCFRS</sequence>
<evidence type="ECO:0000313" key="1">
    <source>
        <dbReference type="EMBL" id="KAA8585976.1"/>
    </source>
</evidence>
<proteinExistence type="predicted"/>
<comment type="caution">
    <text evidence="1">The sequence shown here is derived from an EMBL/GenBank/DDBJ whole genome shotgun (WGS) entry which is preliminary data.</text>
</comment>
<reference evidence="1 2" key="1">
    <citation type="submission" date="2019-08" db="EMBL/GenBank/DDBJ databases">
        <title>A chromosome-level genome assembly, high-density linkage maps, and genome scans reveal the genomic architecture of hybrid incompatibilities underlying speciation via character displacement in darters (Percidae: Etheostominae).</title>
        <authorList>
            <person name="Moran R.L."/>
            <person name="Catchen J.M."/>
            <person name="Fuller R.C."/>
        </authorList>
    </citation>
    <scope>NUCLEOTIDE SEQUENCE [LARGE SCALE GENOMIC DNA]</scope>
    <source>
        <strain evidence="1">EspeVRDwgs_2016</strain>
        <tissue evidence="1">Muscle</tissue>
    </source>
</reference>
<keyword evidence="2" id="KW-1185">Reference proteome</keyword>
<gene>
    <name evidence="1" type="ORF">FQN60_007545</name>
</gene>
<name>A0A5J5CZ91_9PERO</name>
<organism evidence="1 2">
    <name type="scientific">Etheostoma spectabile</name>
    <name type="common">orangethroat darter</name>
    <dbReference type="NCBI Taxonomy" id="54343"/>
    <lineage>
        <taxon>Eukaryota</taxon>
        <taxon>Metazoa</taxon>
        <taxon>Chordata</taxon>
        <taxon>Craniata</taxon>
        <taxon>Vertebrata</taxon>
        <taxon>Euteleostomi</taxon>
        <taxon>Actinopterygii</taxon>
        <taxon>Neopterygii</taxon>
        <taxon>Teleostei</taxon>
        <taxon>Neoteleostei</taxon>
        <taxon>Acanthomorphata</taxon>
        <taxon>Eupercaria</taxon>
        <taxon>Perciformes</taxon>
        <taxon>Percoidei</taxon>
        <taxon>Percidae</taxon>
        <taxon>Etheostomatinae</taxon>
        <taxon>Etheostoma</taxon>
    </lineage>
</organism>